<dbReference type="RefSeq" id="WP_021934618.1">
    <property type="nucleotide sequence ID" value="NZ_JAWGSK010000016.1"/>
</dbReference>
<proteinExistence type="predicted"/>
<dbReference type="Gene3D" id="1.10.287.620">
    <property type="entry name" value="Helix Hairpins"/>
    <property type="match status" value="1"/>
</dbReference>
<organism evidence="10 11">
    <name type="scientific">Peptostreptococcus anaerobius</name>
    <dbReference type="NCBI Taxonomy" id="1261"/>
    <lineage>
        <taxon>Bacteria</taxon>
        <taxon>Bacillati</taxon>
        <taxon>Bacillota</taxon>
        <taxon>Clostridia</taxon>
        <taxon>Peptostreptococcales</taxon>
        <taxon>Peptostreptococcaceae</taxon>
        <taxon>Peptostreptococcus</taxon>
    </lineage>
</organism>
<dbReference type="eggNOG" id="COG0577">
    <property type="taxonomic scope" value="Bacteria"/>
</dbReference>
<evidence type="ECO:0000313" key="10">
    <source>
        <dbReference type="EMBL" id="KXI13480.1"/>
    </source>
</evidence>
<evidence type="ECO:0000259" key="9">
    <source>
        <dbReference type="Pfam" id="PF02687"/>
    </source>
</evidence>
<accession>A0A135YVS1</accession>
<evidence type="ECO:0000256" key="3">
    <source>
        <dbReference type="ARBA" id="ARBA00022692"/>
    </source>
</evidence>
<dbReference type="EMBL" id="LSQZ01000022">
    <property type="protein sequence ID" value="KXI13480.1"/>
    <property type="molecule type" value="Genomic_DNA"/>
</dbReference>
<feature type="transmembrane region" description="Helical" evidence="8">
    <location>
        <begin position="546"/>
        <end position="572"/>
    </location>
</feature>
<comment type="subcellular location">
    <subcellularLocation>
        <location evidence="1">Cell membrane</location>
        <topology evidence="1">Multi-pass membrane protein</topology>
    </subcellularLocation>
</comment>
<dbReference type="InterPro" id="IPR003838">
    <property type="entry name" value="ABC3_permease_C"/>
</dbReference>
<feature type="transmembrane region" description="Helical" evidence="8">
    <location>
        <begin position="951"/>
        <end position="970"/>
    </location>
</feature>
<feature type="transmembrane region" description="Helical" evidence="8">
    <location>
        <begin position="501"/>
        <end position="522"/>
    </location>
</feature>
<evidence type="ECO:0000256" key="7">
    <source>
        <dbReference type="SAM" id="MobiDB-lite"/>
    </source>
</evidence>
<evidence type="ECO:0000313" key="11">
    <source>
        <dbReference type="Proteomes" id="UP000070326"/>
    </source>
</evidence>
<keyword evidence="4 8" id="KW-1133">Transmembrane helix</keyword>
<name>A0A135YVS1_9FIRM</name>
<feature type="compositionally biased region" description="Basic and acidic residues" evidence="7">
    <location>
        <begin position="346"/>
        <end position="362"/>
    </location>
</feature>
<gene>
    <name evidence="10" type="ORF">HMPREF3195_00723</name>
</gene>
<feature type="transmembrane region" description="Helical" evidence="8">
    <location>
        <begin position="668"/>
        <end position="688"/>
    </location>
</feature>
<keyword evidence="2" id="KW-1003">Cell membrane</keyword>
<feature type="transmembrane region" description="Helical" evidence="8">
    <location>
        <begin position="592"/>
        <end position="614"/>
    </location>
</feature>
<feature type="domain" description="ABC3 transporter permease C-terminal" evidence="9">
    <location>
        <begin position="501"/>
        <end position="617"/>
    </location>
</feature>
<reference evidence="10 11" key="1">
    <citation type="submission" date="2016-02" db="EMBL/GenBank/DDBJ databases">
        <authorList>
            <person name="Wen L."/>
            <person name="He K."/>
            <person name="Yang H."/>
        </authorList>
    </citation>
    <scope>NUCLEOTIDE SEQUENCE [LARGE SCALE GENOMIC DNA]</scope>
    <source>
        <strain evidence="10 11">MJR8628A</strain>
    </source>
</reference>
<comment type="caution">
    <text evidence="10">The sequence shown here is derived from an EMBL/GenBank/DDBJ whole genome shotgun (WGS) entry which is preliminary data.</text>
</comment>
<feature type="transmembrane region" description="Helical" evidence="8">
    <location>
        <begin position="990"/>
        <end position="1011"/>
    </location>
</feature>
<dbReference type="GO" id="GO:0005886">
    <property type="term" value="C:plasma membrane"/>
    <property type="evidence" value="ECO:0007669"/>
    <property type="project" value="UniProtKB-SubCell"/>
</dbReference>
<dbReference type="Proteomes" id="UP000070326">
    <property type="component" value="Unassembled WGS sequence"/>
</dbReference>
<keyword evidence="5 8" id="KW-0472">Membrane</keyword>
<keyword evidence="6" id="KW-0175">Coiled coil</keyword>
<dbReference type="AlphaFoldDB" id="A0A135YVS1"/>
<feature type="coiled-coil region" evidence="6">
    <location>
        <begin position="435"/>
        <end position="462"/>
    </location>
</feature>
<evidence type="ECO:0000256" key="1">
    <source>
        <dbReference type="ARBA" id="ARBA00004651"/>
    </source>
</evidence>
<dbReference type="InterPro" id="IPR038766">
    <property type="entry name" value="Membrane_comp_ABC_pdt"/>
</dbReference>
<evidence type="ECO:0000256" key="4">
    <source>
        <dbReference type="ARBA" id="ARBA00022989"/>
    </source>
</evidence>
<dbReference type="eggNOG" id="COG1511">
    <property type="taxonomic scope" value="Bacteria"/>
</dbReference>
<feature type="transmembrane region" description="Helical" evidence="8">
    <location>
        <begin position="899"/>
        <end position="918"/>
    </location>
</feature>
<feature type="region of interest" description="Disordered" evidence="7">
    <location>
        <begin position="346"/>
        <end position="366"/>
    </location>
</feature>
<feature type="domain" description="ABC3 transporter permease C-terminal" evidence="9">
    <location>
        <begin position="902"/>
        <end position="1010"/>
    </location>
</feature>
<keyword evidence="3 8" id="KW-0812">Transmembrane</keyword>
<evidence type="ECO:0000256" key="2">
    <source>
        <dbReference type="ARBA" id="ARBA00022475"/>
    </source>
</evidence>
<dbReference type="STRING" id="1261.HMPREF3195_00723"/>
<dbReference type="Pfam" id="PF02687">
    <property type="entry name" value="FtsX"/>
    <property type="match status" value="2"/>
</dbReference>
<sequence>MKKTLNKSIVKAFIQCKGRFISIMLLMMLGSMTLIGLKVTGPDIDRGSDAYFERQRLLDLAVIGDYGLDKDDTRELKGIVKNGDLEFGYFTDATIAKSGSSIRAFSKPKFISKFDLLSGRFPDKRGEIALGSTYMDKYKLGDRIELVEKDQDKSQLRDSKYTISGFVNSSEIISKSAMGNSSVGSGSLDGYCLITEDNFKADTYTIARFRFDDLRKISSSSEDYFKRLDYHKERLEKALADNPRARLDTIRSKVEEEIDEGKSKIRDAEDKLKQGETSLNKAQNTINQKKAELKSASYRLESSRKTLKNAKLSLDRSIASLDSQKDQVEQARNKLVSVKAQLDATKKDLDHKSESLGPDGDKSQLQPAYEKYMTGLKEYESGMARVAEYDRARSVISSKEGEYRRGMAQYQAGKSKIDKGWYEIGKAQKELDSKRQDYIVEKEKAIKEIKDAKSDLSHAQDLVNGLSLPKYTVYTRRTLPGGDGIKTVQSTSMGINKVSDVFPLVLYLVAALVTITTMTRFVNEERNNAGILKALGYTDRDVIKKFAIYGLFAGGSGSLLGSILGMYGIPYILSTSLLADTTMPSIGLYWDWRIVALAFICSMMCSVVPAVYIAHKELKETTSQLLLPKPPSKGSKIFLERLTFVWSRLSFNHKVTARNIFRYKQRMLMTIFGVAGSVALLFAGLGIASSINGVKDRQFKDIIRYDALVSKEDRVTKDEQVAIDKLLRSKDISGYLPIYAETISQKVEGKSDPQDINLMVSPRDDFSEYIVLKDRKNSTKLDLGQDGIVVSEKLAEILRLKVGDSFKLNSQDKNCNLKVRGICEMYAGHFVFMDSKCYSRVYGKLVQPNSYLVSMKDRSPKNIKEVTSRFMNLKGVRGVGQNTNVISQVDIITGSLTQVMLVLTVMSLSLALVILYNLTNINLDERIRELSTVKVLGFLNKEVTMYIYRETIILSLIGIGFGIFMGGILHKIILNSAPPDNIMFNPSIGLFVYTAPCIAVVGILLVLGFFVNHILKKLDMLEALKSVD</sequence>
<evidence type="ECO:0000256" key="8">
    <source>
        <dbReference type="SAM" id="Phobius"/>
    </source>
</evidence>
<evidence type="ECO:0000256" key="5">
    <source>
        <dbReference type="ARBA" id="ARBA00023136"/>
    </source>
</evidence>
<feature type="transmembrane region" description="Helical" evidence="8">
    <location>
        <begin position="20"/>
        <end position="37"/>
    </location>
</feature>
<dbReference type="PANTHER" id="PTHR30287">
    <property type="entry name" value="MEMBRANE COMPONENT OF PREDICTED ABC SUPERFAMILY METABOLITE UPTAKE TRANSPORTER"/>
    <property type="match status" value="1"/>
</dbReference>
<evidence type="ECO:0000256" key="6">
    <source>
        <dbReference type="SAM" id="Coils"/>
    </source>
</evidence>
<protein>
    <submittedName>
        <fullName evidence="10">Efflux ABC transporter, permease protein</fullName>
    </submittedName>
</protein>
<dbReference type="PANTHER" id="PTHR30287:SF1">
    <property type="entry name" value="INNER MEMBRANE PROTEIN"/>
    <property type="match status" value="1"/>
</dbReference>
<dbReference type="PATRIC" id="fig|1261.5.peg.729"/>